<comment type="caution">
    <text evidence="6">The sequence shown here is derived from an EMBL/GenBank/DDBJ whole genome shotgun (WGS) entry which is preliminary data.</text>
</comment>
<keyword evidence="7" id="KW-1185">Reference proteome</keyword>
<feature type="domain" description="Disease resistance N-terminal" evidence="5">
    <location>
        <begin position="10"/>
        <end position="98"/>
    </location>
</feature>
<reference evidence="6 7" key="1">
    <citation type="journal article" date="2019" name="G3 (Bethesda)">
        <title>Sequencing of a Wild Apple (Malus baccata) Genome Unravels the Differences Between Cultivated and Wild Apple Species Regarding Disease Resistance and Cold Tolerance.</title>
        <authorList>
            <person name="Chen X."/>
        </authorList>
    </citation>
    <scope>NUCLEOTIDE SEQUENCE [LARGE SCALE GENOMIC DNA]</scope>
    <source>
        <strain evidence="7">cv. Shandingzi</strain>
        <tissue evidence="6">Leaves</tissue>
    </source>
</reference>
<keyword evidence="4" id="KW-0067">ATP-binding</keyword>
<keyword evidence="3" id="KW-0611">Plant defense</keyword>
<keyword evidence="2" id="KW-0547">Nucleotide-binding</keyword>
<name>A0A540NBQ7_MALBA</name>
<evidence type="ECO:0000256" key="3">
    <source>
        <dbReference type="ARBA" id="ARBA00022821"/>
    </source>
</evidence>
<dbReference type="PANTHER" id="PTHR36766">
    <property type="entry name" value="PLANT BROAD-SPECTRUM MILDEW RESISTANCE PROTEIN RPW8"/>
    <property type="match status" value="1"/>
</dbReference>
<proteinExistence type="predicted"/>
<dbReference type="AlphaFoldDB" id="A0A540NBQ7"/>
<organism evidence="6 7">
    <name type="scientific">Malus baccata</name>
    <name type="common">Siberian crab apple</name>
    <name type="synonym">Pyrus baccata</name>
    <dbReference type="NCBI Taxonomy" id="106549"/>
    <lineage>
        <taxon>Eukaryota</taxon>
        <taxon>Viridiplantae</taxon>
        <taxon>Streptophyta</taxon>
        <taxon>Embryophyta</taxon>
        <taxon>Tracheophyta</taxon>
        <taxon>Spermatophyta</taxon>
        <taxon>Magnoliopsida</taxon>
        <taxon>eudicotyledons</taxon>
        <taxon>Gunneridae</taxon>
        <taxon>Pentapetalae</taxon>
        <taxon>rosids</taxon>
        <taxon>fabids</taxon>
        <taxon>Rosales</taxon>
        <taxon>Rosaceae</taxon>
        <taxon>Amygdaloideae</taxon>
        <taxon>Maleae</taxon>
        <taxon>Malus</taxon>
    </lineage>
</organism>
<dbReference type="PANTHER" id="PTHR36766:SF61">
    <property type="entry name" value="NB-ARC DOMAIN DISEASE RESISTANCE PROTEIN"/>
    <property type="match status" value="1"/>
</dbReference>
<dbReference type="Gene3D" id="1.20.5.4130">
    <property type="match status" value="1"/>
</dbReference>
<gene>
    <name evidence="6" type="ORF">C1H46_005950</name>
</gene>
<dbReference type="InterPro" id="IPR041118">
    <property type="entry name" value="Rx_N"/>
</dbReference>
<evidence type="ECO:0000256" key="4">
    <source>
        <dbReference type="ARBA" id="ARBA00022840"/>
    </source>
</evidence>
<dbReference type="GO" id="GO:0006952">
    <property type="term" value="P:defense response"/>
    <property type="evidence" value="ECO:0007669"/>
    <property type="project" value="UniProtKB-KW"/>
</dbReference>
<protein>
    <recommendedName>
        <fullName evidence="5">Disease resistance N-terminal domain-containing protein</fullName>
    </recommendedName>
</protein>
<evidence type="ECO:0000313" key="7">
    <source>
        <dbReference type="Proteomes" id="UP000315295"/>
    </source>
</evidence>
<dbReference type="Pfam" id="PF18052">
    <property type="entry name" value="Rx_N"/>
    <property type="match status" value="1"/>
</dbReference>
<dbReference type="GO" id="GO:0005524">
    <property type="term" value="F:ATP binding"/>
    <property type="evidence" value="ECO:0007669"/>
    <property type="project" value="UniProtKB-KW"/>
</dbReference>
<sequence length="208" mass="23923">MESFSYNVAERVLERLASHAYQELFLAFDVKYELNKLRETLSTIAKVLLDAEEKQRKDHLLTDWLGKLKDVCYDIDDVLDEFEFEKLRMQVLGLGTGSNTIKGKVRNFFSGRNSFVSSYKMGHRVKDIRERLGEIAAAKAQFNLAERSVEWHGMHMERETHSFVHAPDVIGRESEKEEIVVQLFKDTHTGPGDEENVSVIKTITNSLV</sequence>
<dbReference type="STRING" id="106549.A0A540NBQ7"/>
<evidence type="ECO:0000256" key="1">
    <source>
        <dbReference type="ARBA" id="ARBA00022737"/>
    </source>
</evidence>
<accession>A0A540NBQ7</accession>
<dbReference type="EMBL" id="VIEB01000071">
    <property type="protein sequence ID" value="TQE08475.1"/>
    <property type="molecule type" value="Genomic_DNA"/>
</dbReference>
<evidence type="ECO:0000259" key="5">
    <source>
        <dbReference type="Pfam" id="PF18052"/>
    </source>
</evidence>
<evidence type="ECO:0000256" key="2">
    <source>
        <dbReference type="ARBA" id="ARBA00022741"/>
    </source>
</evidence>
<keyword evidence="1" id="KW-0677">Repeat</keyword>
<dbReference type="Proteomes" id="UP000315295">
    <property type="component" value="Unassembled WGS sequence"/>
</dbReference>
<evidence type="ECO:0000313" key="6">
    <source>
        <dbReference type="EMBL" id="TQE08475.1"/>
    </source>
</evidence>